<organism evidence="7 8">
    <name type="scientific">Streptosporangium vulgare</name>
    <dbReference type="NCBI Taxonomy" id="46190"/>
    <lineage>
        <taxon>Bacteria</taxon>
        <taxon>Bacillati</taxon>
        <taxon>Actinomycetota</taxon>
        <taxon>Actinomycetes</taxon>
        <taxon>Streptosporangiales</taxon>
        <taxon>Streptosporangiaceae</taxon>
        <taxon>Streptosporangium</taxon>
    </lineage>
</organism>
<protein>
    <submittedName>
        <fullName evidence="7">BTAD domain-containing putative transcriptional regulator</fullName>
    </submittedName>
</protein>
<dbReference type="PANTHER" id="PTHR35807:SF1">
    <property type="entry name" value="TRANSCRIPTIONAL REGULATOR REDD"/>
    <property type="match status" value="1"/>
</dbReference>
<evidence type="ECO:0000256" key="4">
    <source>
        <dbReference type="ARBA" id="ARBA00023163"/>
    </source>
</evidence>
<dbReference type="Gene3D" id="1.25.40.10">
    <property type="entry name" value="Tetratricopeptide repeat domain"/>
    <property type="match status" value="1"/>
</dbReference>
<keyword evidence="2" id="KW-0805">Transcription regulation</keyword>
<dbReference type="InterPro" id="IPR036388">
    <property type="entry name" value="WH-like_DNA-bd_sf"/>
</dbReference>
<keyword evidence="8" id="KW-1185">Reference proteome</keyword>
<dbReference type="CDD" id="cd15831">
    <property type="entry name" value="BTAD"/>
    <property type="match status" value="1"/>
</dbReference>
<evidence type="ECO:0000256" key="5">
    <source>
        <dbReference type="PROSITE-ProRule" id="PRU01091"/>
    </source>
</evidence>
<feature type="domain" description="OmpR/PhoB-type" evidence="6">
    <location>
        <begin position="1"/>
        <end position="90"/>
    </location>
</feature>
<dbReference type="InterPro" id="IPR005158">
    <property type="entry name" value="BTAD"/>
</dbReference>
<evidence type="ECO:0000256" key="3">
    <source>
        <dbReference type="ARBA" id="ARBA00023125"/>
    </source>
</evidence>
<dbReference type="Proteomes" id="UP001589610">
    <property type="component" value="Unassembled WGS sequence"/>
</dbReference>
<dbReference type="SMART" id="SM00862">
    <property type="entry name" value="Trans_reg_C"/>
    <property type="match status" value="1"/>
</dbReference>
<evidence type="ECO:0000259" key="6">
    <source>
        <dbReference type="PROSITE" id="PS51755"/>
    </source>
</evidence>
<dbReference type="SUPFAM" id="SSF46894">
    <property type="entry name" value="C-terminal effector domain of the bipartite response regulators"/>
    <property type="match status" value="1"/>
</dbReference>
<accession>A0ABV5TL31</accession>
<evidence type="ECO:0000256" key="1">
    <source>
        <dbReference type="ARBA" id="ARBA00005820"/>
    </source>
</evidence>
<dbReference type="Pfam" id="PF00486">
    <property type="entry name" value="Trans_reg_C"/>
    <property type="match status" value="1"/>
</dbReference>
<proteinExistence type="inferred from homology"/>
<reference evidence="7 8" key="1">
    <citation type="submission" date="2024-09" db="EMBL/GenBank/DDBJ databases">
        <authorList>
            <person name="Sun Q."/>
            <person name="Mori K."/>
        </authorList>
    </citation>
    <scope>NUCLEOTIDE SEQUENCE [LARGE SCALE GENOMIC DNA]</scope>
    <source>
        <strain evidence="7 8">JCM 3028</strain>
    </source>
</reference>
<dbReference type="InterPro" id="IPR051677">
    <property type="entry name" value="AfsR-DnrI-RedD_regulator"/>
</dbReference>
<comment type="caution">
    <text evidence="7">The sequence shown here is derived from an EMBL/GenBank/DDBJ whole genome shotgun (WGS) entry which is preliminary data.</text>
</comment>
<evidence type="ECO:0000313" key="8">
    <source>
        <dbReference type="Proteomes" id="UP001589610"/>
    </source>
</evidence>
<dbReference type="SUPFAM" id="SSF48452">
    <property type="entry name" value="TPR-like"/>
    <property type="match status" value="1"/>
</dbReference>
<dbReference type="PANTHER" id="PTHR35807">
    <property type="entry name" value="TRANSCRIPTIONAL REGULATOR REDD-RELATED"/>
    <property type="match status" value="1"/>
</dbReference>
<comment type="similarity">
    <text evidence="1">Belongs to the AfsR/DnrI/RedD regulatory family.</text>
</comment>
<dbReference type="RefSeq" id="WP_344747992.1">
    <property type="nucleotide sequence ID" value="NZ_BAAAWW010000142.1"/>
</dbReference>
<evidence type="ECO:0000256" key="2">
    <source>
        <dbReference type="ARBA" id="ARBA00023015"/>
    </source>
</evidence>
<name>A0ABV5TL31_9ACTN</name>
<dbReference type="InterPro" id="IPR001867">
    <property type="entry name" value="OmpR/PhoB-type_DNA-bd"/>
</dbReference>
<sequence>MEVRILGPVEVTVDGRRVPLGPPQRRAVLAALAVDVNHPVPLQTLIDRVWNLPPDRATDSLYAHIARLRQALTGTAAAIERRGGGYVLEADPDRVDAHRFHRLAKQAQTHACDDSTRAALLAEAMELWRGSPLTGISGDWASRMRYSIEQQFVGAIVTWAQAHLRLGRPDAVVTELTPIVPRYPLVEPLASMLMRALCALGRTAEAVAQYARLRGYLADHLGIEPGPELRALHQEILRGDHDRPVWAAEGVVLAGAHHAVTGWAPLGQPPLAEPLSWTRPAAHLPGRVLSRP</sequence>
<dbReference type="InterPro" id="IPR011990">
    <property type="entry name" value="TPR-like_helical_dom_sf"/>
</dbReference>
<dbReference type="PROSITE" id="PS51755">
    <property type="entry name" value="OMPR_PHOB"/>
    <property type="match status" value="1"/>
</dbReference>
<gene>
    <name evidence="7" type="ORF">ACFFRH_30375</name>
</gene>
<feature type="DNA-binding region" description="OmpR/PhoB-type" evidence="5">
    <location>
        <begin position="1"/>
        <end position="90"/>
    </location>
</feature>
<keyword evidence="4" id="KW-0804">Transcription</keyword>
<dbReference type="InterPro" id="IPR016032">
    <property type="entry name" value="Sig_transdc_resp-reg_C-effctor"/>
</dbReference>
<dbReference type="EMBL" id="JBHMBS010000018">
    <property type="protein sequence ID" value="MFB9679813.1"/>
    <property type="molecule type" value="Genomic_DNA"/>
</dbReference>
<dbReference type="SMART" id="SM01043">
    <property type="entry name" value="BTAD"/>
    <property type="match status" value="1"/>
</dbReference>
<dbReference type="Pfam" id="PF03704">
    <property type="entry name" value="BTAD"/>
    <property type="match status" value="1"/>
</dbReference>
<dbReference type="Gene3D" id="1.10.10.10">
    <property type="entry name" value="Winged helix-like DNA-binding domain superfamily/Winged helix DNA-binding domain"/>
    <property type="match status" value="1"/>
</dbReference>
<evidence type="ECO:0000313" key="7">
    <source>
        <dbReference type="EMBL" id="MFB9679813.1"/>
    </source>
</evidence>
<keyword evidence="3 5" id="KW-0238">DNA-binding</keyword>